<dbReference type="EMBL" id="FZQP02006961">
    <property type="protein sequence ID" value="VVD05355.1"/>
    <property type="molecule type" value="Genomic_DNA"/>
</dbReference>
<protein>
    <submittedName>
        <fullName evidence="2">Uncharacterized protein</fullName>
    </submittedName>
</protein>
<feature type="chain" id="PRO_5023050873" evidence="1">
    <location>
        <begin position="19"/>
        <end position="100"/>
    </location>
</feature>
<evidence type="ECO:0000256" key="1">
    <source>
        <dbReference type="SAM" id="SignalP"/>
    </source>
</evidence>
<evidence type="ECO:0000313" key="2">
    <source>
        <dbReference type="EMBL" id="VVD05355.1"/>
    </source>
</evidence>
<name>A0A5E4R6B5_9NEOP</name>
<dbReference type="Proteomes" id="UP000324832">
    <property type="component" value="Unassembled WGS sequence"/>
</dbReference>
<keyword evidence="3" id="KW-1185">Reference proteome</keyword>
<gene>
    <name evidence="2" type="ORF">LSINAPIS_LOCUS14912</name>
</gene>
<organism evidence="2 3">
    <name type="scientific">Leptidea sinapis</name>
    <dbReference type="NCBI Taxonomy" id="189913"/>
    <lineage>
        <taxon>Eukaryota</taxon>
        <taxon>Metazoa</taxon>
        <taxon>Ecdysozoa</taxon>
        <taxon>Arthropoda</taxon>
        <taxon>Hexapoda</taxon>
        <taxon>Insecta</taxon>
        <taxon>Pterygota</taxon>
        <taxon>Neoptera</taxon>
        <taxon>Endopterygota</taxon>
        <taxon>Lepidoptera</taxon>
        <taxon>Glossata</taxon>
        <taxon>Ditrysia</taxon>
        <taxon>Papilionoidea</taxon>
        <taxon>Pieridae</taxon>
        <taxon>Dismorphiinae</taxon>
        <taxon>Leptidea</taxon>
    </lineage>
</organism>
<feature type="signal peptide" evidence="1">
    <location>
        <begin position="1"/>
        <end position="18"/>
    </location>
</feature>
<accession>A0A5E4R6B5</accession>
<dbReference type="AlphaFoldDB" id="A0A5E4R6B5"/>
<reference evidence="2 3" key="1">
    <citation type="submission" date="2017-07" db="EMBL/GenBank/DDBJ databases">
        <authorList>
            <person name="Talla V."/>
            <person name="Backstrom N."/>
        </authorList>
    </citation>
    <scope>NUCLEOTIDE SEQUENCE [LARGE SCALE GENOMIC DNA]</scope>
</reference>
<sequence>MNFVSVVVLTIIIANVNSRVIKYKDIPLNGDTTLKITVKMDHNGNPVAKIRMIEVENDEVDTEQAIPLSIPNFDDRNGFRFQKCAVGFVTKGRRCIPLAK</sequence>
<proteinExistence type="predicted"/>
<evidence type="ECO:0000313" key="3">
    <source>
        <dbReference type="Proteomes" id="UP000324832"/>
    </source>
</evidence>
<keyword evidence="1" id="KW-0732">Signal</keyword>